<feature type="signal peptide" evidence="1">
    <location>
        <begin position="1"/>
        <end position="19"/>
    </location>
</feature>
<sequence>MTALITFAAVLAFSSASFADDAQAKRDNNGGAHYPEWLINHDG</sequence>
<reference evidence="2 3" key="2">
    <citation type="journal article" date="2017" name="Int. J. Syst. Evol. Microbiol.">
        <title>Pseudomonas furukawaii sp. nov., a polychlorinated biphenyl-degrading bacterium isolated from biphenyl-contaminated soil in Japan.</title>
        <authorList>
            <person name="Kimura N."/>
            <person name="Watanabe T."/>
            <person name="Suenaga H."/>
            <person name="Fujihara H."/>
            <person name="Futagami T."/>
            <person name="Goto M."/>
            <person name="Hanada S."/>
            <person name="Hirose J."/>
        </authorList>
    </citation>
    <scope>NUCLEOTIDE SEQUENCE [LARGE SCALE GENOMIC DNA]</scope>
    <source>
        <strain evidence="3">DSM 10086 / NBRC 110670 / KF707</strain>
    </source>
</reference>
<evidence type="ECO:0000313" key="2">
    <source>
        <dbReference type="EMBL" id="BAU75876.1"/>
    </source>
</evidence>
<reference evidence="3" key="1">
    <citation type="submission" date="2015-05" db="EMBL/GenBank/DDBJ databases">
        <title>Draft genome sequencing of a biphenyl-degrading bacterium, Pseudomonas balearica KF707 (=NBRC110670).</title>
        <authorList>
            <person name="Kimura N."/>
            <person name="Hirose J."/>
            <person name="Watanabe T."/>
            <person name="Suenaga H."/>
            <person name="Fujihara H."/>
            <person name="Noguchi M."/>
            <person name="Hashimoto M."/>
            <person name="Shimodaira J."/>
            <person name="Tsuchikane K."/>
            <person name="Hosoyama A."/>
            <person name="Yamazoe A."/>
            <person name="Fujita N."/>
            <person name="Furukawa K."/>
        </authorList>
    </citation>
    <scope>NUCLEOTIDE SEQUENCE [LARGE SCALE GENOMIC DNA]</scope>
    <source>
        <strain evidence="3">DSM 10086 / NBRC 110670 / KF707</strain>
    </source>
</reference>
<evidence type="ECO:0000313" key="3">
    <source>
        <dbReference type="Proteomes" id="UP000218554"/>
    </source>
</evidence>
<dbReference type="AlphaFoldDB" id="A0AAD1C3H1"/>
<evidence type="ECO:0000256" key="1">
    <source>
        <dbReference type="SAM" id="SignalP"/>
    </source>
</evidence>
<dbReference type="Proteomes" id="UP000218554">
    <property type="component" value="Chromosome"/>
</dbReference>
<organism evidence="2 3">
    <name type="scientific">Metapseudomonas furukawaii</name>
    <name type="common">Pseudomonas furukawaii</name>
    <dbReference type="NCBI Taxonomy" id="1149133"/>
    <lineage>
        <taxon>Bacteria</taxon>
        <taxon>Pseudomonadati</taxon>
        <taxon>Pseudomonadota</taxon>
        <taxon>Gammaproteobacteria</taxon>
        <taxon>Pseudomonadales</taxon>
        <taxon>Pseudomonadaceae</taxon>
        <taxon>Metapseudomonas</taxon>
    </lineage>
</organism>
<keyword evidence="3" id="KW-1185">Reference proteome</keyword>
<dbReference type="RefSeq" id="WP_003450831.1">
    <property type="nucleotide sequence ID" value="NZ_AJMR01000117.1"/>
</dbReference>
<proteinExistence type="predicted"/>
<dbReference type="EMBL" id="AP014862">
    <property type="protein sequence ID" value="BAU75876.1"/>
    <property type="molecule type" value="Genomic_DNA"/>
</dbReference>
<name>A0AAD1C3H1_METFU</name>
<keyword evidence="1" id="KW-0732">Signal</keyword>
<dbReference type="KEGG" id="pfuw:KF707C_41880"/>
<feature type="chain" id="PRO_5041923073" evidence="1">
    <location>
        <begin position="20"/>
        <end position="43"/>
    </location>
</feature>
<accession>A0AAD1C3H1</accession>
<gene>
    <name evidence="2" type="ORF">KF707C_41880</name>
</gene>
<protein>
    <submittedName>
        <fullName evidence="2">Uncharacterized protein</fullName>
    </submittedName>
</protein>